<dbReference type="Proteomes" id="UP000095039">
    <property type="component" value="Unassembled WGS sequence"/>
</dbReference>
<comment type="catalytic activity">
    <reaction evidence="6 9">
        <text>choline + A = betaine aldehyde + AH2</text>
        <dbReference type="Rhea" id="RHEA:17433"/>
        <dbReference type="ChEBI" id="CHEBI:13193"/>
        <dbReference type="ChEBI" id="CHEBI:15354"/>
        <dbReference type="ChEBI" id="CHEBI:15710"/>
        <dbReference type="ChEBI" id="CHEBI:17499"/>
        <dbReference type="EC" id="1.1.99.1"/>
    </reaction>
</comment>
<evidence type="ECO:0000256" key="5">
    <source>
        <dbReference type="ARBA" id="ARBA00023002"/>
    </source>
</evidence>
<evidence type="ECO:0000256" key="9">
    <source>
        <dbReference type="RuleBase" id="RU003969"/>
    </source>
</evidence>
<evidence type="ECO:0000256" key="6">
    <source>
        <dbReference type="HAMAP-Rule" id="MF_00750"/>
    </source>
</evidence>
<dbReference type="EC" id="1.2.1.8" evidence="6"/>
<keyword evidence="3 6" id="KW-0285">Flavoprotein</keyword>
<evidence type="ECO:0000256" key="4">
    <source>
        <dbReference type="ARBA" id="ARBA00022827"/>
    </source>
</evidence>
<dbReference type="EMBL" id="AJWN02000032">
    <property type="protein sequence ID" value="OEE62823.1"/>
    <property type="molecule type" value="Genomic_DNA"/>
</dbReference>
<keyword evidence="5 6" id="KW-0560">Oxidoreductase</keyword>
<dbReference type="UniPathway" id="UPA00529">
    <property type="reaction ID" value="UER00385"/>
</dbReference>
<feature type="active site" description="Proton acceptor" evidence="6">
    <location>
        <position position="472"/>
    </location>
</feature>
<dbReference type="PANTHER" id="PTHR11552:SF147">
    <property type="entry name" value="CHOLINE DEHYDROGENASE, MITOCHONDRIAL"/>
    <property type="match status" value="1"/>
</dbReference>
<feature type="binding site" evidence="7">
    <location>
        <begin position="94"/>
        <end position="97"/>
    </location>
    <ligand>
        <name>FAD</name>
        <dbReference type="ChEBI" id="CHEBI:57692"/>
    </ligand>
</feature>
<name>A0A1E5CBB8_9GAMM</name>
<dbReference type="GO" id="GO:0019285">
    <property type="term" value="P:glycine betaine biosynthetic process from choline"/>
    <property type="evidence" value="ECO:0007669"/>
    <property type="project" value="UniProtKB-UniRule"/>
</dbReference>
<evidence type="ECO:0000256" key="7">
    <source>
        <dbReference type="PIRSR" id="PIRSR000137-2"/>
    </source>
</evidence>
<feature type="domain" description="Glucose-methanol-choline oxidoreductase N-terminal" evidence="12">
    <location>
        <begin position="258"/>
        <end position="272"/>
    </location>
</feature>
<evidence type="ECO:0000256" key="3">
    <source>
        <dbReference type="ARBA" id="ARBA00022630"/>
    </source>
</evidence>
<comment type="cofactor">
    <cofactor evidence="1 6 7">
        <name>FAD</name>
        <dbReference type="ChEBI" id="CHEBI:57692"/>
    </cofactor>
</comment>
<feature type="binding site" evidence="6">
    <location>
        <begin position="8"/>
        <end position="37"/>
    </location>
    <ligand>
        <name>FAD</name>
        <dbReference type="ChEBI" id="CHEBI:57692"/>
    </ligand>
</feature>
<dbReference type="InterPro" id="IPR007867">
    <property type="entry name" value="GMC_OxRtase_C"/>
</dbReference>
<comment type="caution">
    <text evidence="13">The sequence shown here is derived from an EMBL/GenBank/DDBJ whole genome shotgun (WGS) entry which is preliminary data.</text>
</comment>
<feature type="binding site" evidence="7">
    <location>
        <position position="223"/>
    </location>
    <ligand>
        <name>FAD</name>
        <dbReference type="ChEBI" id="CHEBI:57692"/>
    </ligand>
</feature>
<dbReference type="Gene3D" id="3.30.560.10">
    <property type="entry name" value="Glucose Oxidase, domain 3"/>
    <property type="match status" value="1"/>
</dbReference>
<dbReference type="EC" id="1.1.99.1" evidence="6"/>
<dbReference type="RefSeq" id="WP_016958519.1">
    <property type="nucleotide sequence ID" value="NZ_AJWN02000032.1"/>
</dbReference>
<dbReference type="GO" id="GO:0008802">
    <property type="term" value="F:betaine-aldehyde dehydrogenase (NAD+) activity"/>
    <property type="evidence" value="ECO:0007669"/>
    <property type="project" value="UniProtKB-EC"/>
</dbReference>
<dbReference type="InterPro" id="IPR011533">
    <property type="entry name" value="BetA"/>
</dbReference>
<dbReference type="Gene3D" id="3.50.50.60">
    <property type="entry name" value="FAD/NAD(P)-binding domain"/>
    <property type="match status" value="1"/>
</dbReference>
<evidence type="ECO:0000259" key="12">
    <source>
        <dbReference type="PROSITE" id="PS00624"/>
    </source>
</evidence>
<feature type="binding site" evidence="7">
    <location>
        <position position="86"/>
    </location>
    <ligand>
        <name>FAD</name>
        <dbReference type="ChEBI" id="CHEBI:57692"/>
    </ligand>
</feature>
<dbReference type="HAMAP" id="MF_00750">
    <property type="entry name" value="Choline_dehydrogen"/>
    <property type="match status" value="1"/>
</dbReference>
<keyword evidence="4 6" id="KW-0274">FAD</keyword>
<keyword evidence="6" id="KW-0520">NAD</keyword>
<dbReference type="PROSITE" id="PS00623">
    <property type="entry name" value="GMC_OXRED_1"/>
    <property type="match status" value="1"/>
</dbReference>
<dbReference type="InterPro" id="IPR036188">
    <property type="entry name" value="FAD/NAD-bd_sf"/>
</dbReference>
<reference evidence="13 14" key="1">
    <citation type="journal article" date="2012" name="Science">
        <title>Ecological populations of bacteria act as socially cohesive units of antibiotic production and resistance.</title>
        <authorList>
            <person name="Cordero O.X."/>
            <person name="Wildschutte H."/>
            <person name="Kirkup B."/>
            <person name="Proehl S."/>
            <person name="Ngo L."/>
            <person name="Hussain F."/>
            <person name="Le Roux F."/>
            <person name="Mincer T."/>
            <person name="Polz M.F."/>
        </authorList>
    </citation>
    <scope>NUCLEOTIDE SEQUENCE [LARGE SCALE GENOMIC DNA]</scope>
    <source>
        <strain evidence="13 14">FF-454</strain>
    </source>
</reference>
<dbReference type="InterPro" id="IPR000172">
    <property type="entry name" value="GMC_OxRdtase_N"/>
</dbReference>
<gene>
    <name evidence="6" type="primary">betA</name>
    <name evidence="13" type="ORF">A1OK_19770</name>
</gene>
<dbReference type="GO" id="GO:0050660">
    <property type="term" value="F:flavin adenine dinucleotide binding"/>
    <property type="evidence" value="ECO:0007669"/>
    <property type="project" value="InterPro"/>
</dbReference>
<feature type="region of interest" description="Disordered" evidence="10">
    <location>
        <begin position="556"/>
        <end position="575"/>
    </location>
</feature>
<evidence type="ECO:0000256" key="2">
    <source>
        <dbReference type="ARBA" id="ARBA00010790"/>
    </source>
</evidence>
<feature type="domain" description="Glucose-methanol-choline oxidoreductase N-terminal" evidence="11">
    <location>
        <begin position="84"/>
        <end position="107"/>
    </location>
</feature>
<evidence type="ECO:0000256" key="8">
    <source>
        <dbReference type="RuleBase" id="RU003968"/>
    </source>
</evidence>
<dbReference type="GO" id="GO:0008812">
    <property type="term" value="F:choline dehydrogenase activity"/>
    <property type="evidence" value="ECO:0007669"/>
    <property type="project" value="UniProtKB-UniRule"/>
</dbReference>
<sequence length="575" mass="63112">MAIETEFDYIIVGAGSAGCVLADRLTESGEHNVLILEAGGTDRSIFIQMPTALSYPMNTEKYAWQFETQAESGLDGRKLHCPRGKVLGGSSSINGMVYVRGHASDFDQWEANGAQGWNYQSCLPYFKRAETWIGGEDDYRGGNGPVGTCNGNDMALNPLYRAFIDAGEQAGYPVTEDYNGYQQEGFGPMHMTVDGGVRASTSNAYLRRALKRSNLTLIRGVTVNKILLKEKQAVGVSYRKSGQHHEVNARKEVISAAGSIGSPQLLQLSGIGPKAVLENAGVEVKHDLPGVGENLQDHLEVYFQYFCKEPITLNGKLGLISKGLIGTRWILFRDGLGATNHFESCAFIRSRAGIKWPNVQYHFLPAAIRYDGKSAVEGHGFQVHVGPNKPESRGYVRITSARPDDKPEIVFNYIGTEQDKQDWRDCIRLTREILAQDAIARFGDGEIQPGENVQSDEEIDAWVKANVESAYHPSCTCKMGAETDPMAVLDAALRVRGIENLRVVDSSVFPTITNGNLNGPTIMVAERAADMILNNGLLPSTDVAVWQDPNWQTQQRLVPPENASESKTVSDAHRQ</sequence>
<evidence type="ECO:0000259" key="11">
    <source>
        <dbReference type="PROSITE" id="PS00623"/>
    </source>
</evidence>
<dbReference type="PANTHER" id="PTHR11552">
    <property type="entry name" value="GLUCOSE-METHANOL-CHOLINE GMC OXIDOREDUCTASE"/>
    <property type="match status" value="1"/>
</dbReference>
<keyword evidence="14" id="KW-1185">Reference proteome</keyword>
<dbReference type="AlphaFoldDB" id="A0A1E5CBB8"/>
<evidence type="ECO:0000256" key="1">
    <source>
        <dbReference type="ARBA" id="ARBA00001974"/>
    </source>
</evidence>
<comment type="pathway">
    <text evidence="6 9">Amine and polyamine biosynthesis; betaine biosynthesis via choline pathway; betaine aldehyde from choline (cytochrome c reductase route): step 1/1.</text>
</comment>
<dbReference type="NCBIfam" id="TIGR01810">
    <property type="entry name" value="betA"/>
    <property type="match status" value="1"/>
</dbReference>
<comment type="catalytic activity">
    <reaction evidence="6">
        <text>betaine aldehyde + NAD(+) + H2O = glycine betaine + NADH + 2 H(+)</text>
        <dbReference type="Rhea" id="RHEA:15305"/>
        <dbReference type="ChEBI" id="CHEBI:15377"/>
        <dbReference type="ChEBI" id="CHEBI:15378"/>
        <dbReference type="ChEBI" id="CHEBI:15710"/>
        <dbReference type="ChEBI" id="CHEBI:17750"/>
        <dbReference type="ChEBI" id="CHEBI:57540"/>
        <dbReference type="ChEBI" id="CHEBI:57945"/>
        <dbReference type="EC" id="1.2.1.8"/>
    </reaction>
</comment>
<evidence type="ECO:0000313" key="14">
    <source>
        <dbReference type="Proteomes" id="UP000095039"/>
    </source>
</evidence>
<accession>A0A1E5CBB8</accession>
<dbReference type="SUPFAM" id="SSF54373">
    <property type="entry name" value="FAD-linked reductases, C-terminal domain"/>
    <property type="match status" value="1"/>
</dbReference>
<proteinExistence type="inferred from homology"/>
<dbReference type="PIRSF" id="PIRSF000137">
    <property type="entry name" value="Alcohol_oxidase"/>
    <property type="match status" value="1"/>
</dbReference>
<dbReference type="Pfam" id="PF05199">
    <property type="entry name" value="GMC_oxred_C"/>
    <property type="match status" value="1"/>
</dbReference>
<protein>
    <recommendedName>
        <fullName evidence="6">Oxygen-dependent choline dehydrogenase</fullName>
        <shortName evidence="6">CDH</shortName>
        <shortName evidence="6">CHD</shortName>
        <ecNumber evidence="6">1.1.99.1</ecNumber>
    </recommendedName>
    <alternativeName>
        <fullName evidence="6">Betaine aldehyde dehydrogenase</fullName>
        <shortName evidence="6">BADH</shortName>
        <ecNumber evidence="6">1.2.1.8</ecNumber>
    </alternativeName>
</protein>
<comment type="similarity">
    <text evidence="2 6 8">Belongs to the GMC oxidoreductase family.</text>
</comment>
<dbReference type="InterPro" id="IPR012132">
    <property type="entry name" value="GMC_OxRdtase"/>
</dbReference>
<dbReference type="PROSITE" id="PS00624">
    <property type="entry name" value="GMC_OXRED_2"/>
    <property type="match status" value="1"/>
</dbReference>
<evidence type="ECO:0000313" key="13">
    <source>
        <dbReference type="EMBL" id="OEE62823.1"/>
    </source>
</evidence>
<comment type="function">
    <text evidence="6">Involved in the biosynthesis of the osmoprotectant glycine betaine. Catalyzes the oxidation of choline to betaine aldehyde and betaine aldehyde to glycine betaine at the same rate.</text>
</comment>
<organism evidence="13 14">
    <name type="scientific">Enterovibrio norvegicus FF-454</name>
    <dbReference type="NCBI Taxonomy" id="1185651"/>
    <lineage>
        <taxon>Bacteria</taxon>
        <taxon>Pseudomonadati</taxon>
        <taxon>Pseudomonadota</taxon>
        <taxon>Gammaproteobacteria</taxon>
        <taxon>Vibrionales</taxon>
        <taxon>Vibrionaceae</taxon>
        <taxon>Enterovibrio</taxon>
    </lineage>
</organism>
<dbReference type="Pfam" id="PF00732">
    <property type="entry name" value="GMC_oxred_N"/>
    <property type="match status" value="1"/>
</dbReference>
<evidence type="ECO:0000256" key="10">
    <source>
        <dbReference type="SAM" id="MobiDB-lite"/>
    </source>
</evidence>
<dbReference type="SUPFAM" id="SSF51905">
    <property type="entry name" value="FAD/NAD(P)-binding domain"/>
    <property type="match status" value="1"/>
</dbReference>
<dbReference type="NCBIfam" id="NF002550">
    <property type="entry name" value="PRK02106.1"/>
    <property type="match status" value="1"/>
</dbReference>